<evidence type="ECO:0000256" key="5">
    <source>
        <dbReference type="ARBA" id="ARBA00022777"/>
    </source>
</evidence>
<evidence type="ECO:0000256" key="1">
    <source>
        <dbReference type="ARBA" id="ARBA00000085"/>
    </source>
</evidence>
<evidence type="ECO:0000256" key="7">
    <source>
        <dbReference type="ARBA" id="ARBA00023012"/>
    </source>
</evidence>
<keyword evidence="5" id="KW-0418">Kinase</keyword>
<keyword evidence="3" id="KW-0808">Transferase</keyword>
<evidence type="ECO:0000259" key="8">
    <source>
        <dbReference type="PROSITE" id="PS50109"/>
    </source>
</evidence>
<dbReference type="PANTHER" id="PTHR42878">
    <property type="entry name" value="TWO-COMPONENT HISTIDINE KINASE"/>
    <property type="match status" value="1"/>
</dbReference>
<sequence>MLHISYFNRDIVAVRGQGSLPPEVVRVLELHWCGELFAAREMANKLLVRWEGAPPPLLVAEHALMTVKLGRSLPDVKPSALAGQWLARVVHEYARFLAMRLAPNEALVSLRRLFVLGLRTPASGLIGLVVFALGHLLTVRGWSRIGFPVARFFFHRTARRVGLRGKSRFSEDFVLATFLYTVLAGARLTMLESVSQRTQPLLPKDPFYQGLFLVSSLYTAAYSGDHARTEVVSAQYLALQETAQLRRYTPLAEILPLLPMALRGYGHLVADALSGVIARHEARKDDVDHAVHVPFFRTAALISLSAGRFGNAKIYITRAIRHLRLTKSFQSWNAIDQRILSMAEGHETFTPDSPNFFGIQLETTVPTSLGKLLCDLVSAIPASRSEGAQGFEERVFELLRRHLDCPHAEVRTTPAEFSQGIPQIRVGKRFFLAHGLGRKRAHTVDRIFAAVAPVLAILEHDILQMSIEPRADSDTQTITIHRSTQMLAHDVRRPFQLLRIGLESLGAVRTQGEALEVVRTLLPEVQRASQDVDHLIEDTMRMSRGPKPVPTPVDELVMGSLRDVFAARPDCEIELRYDGIEGDVHLSVDPVRMRRALSNVISNAVEAMQGAGVIWFALAPARDNEGFHELRIGNSGPPIAEEQLARIFDAFYSSGKPGGTGLGLAIAQRVVLAHAGHIGCANVPNGVEFRLTLPGAQARRRNVRAGSMPAHCHELSVTTGPTRRGPRQEIALVDDSRAIYLAWRATIGDDAKLRYFRSPAAFWETIEEETGFLERLFAVVTDFRFSNREDCGSKLAATLRQRRPDLPILVSSSGILEDVDVEGIFDGVIEKGGLSWPQLEQLVASVRATEWSTAVSTGRFPAERSKTTSG</sequence>
<gene>
    <name evidence="9" type="ORF">LZC95_01395</name>
</gene>
<dbReference type="PRINTS" id="PR00344">
    <property type="entry name" value="BCTRLSENSOR"/>
</dbReference>
<organism evidence="9 10">
    <name type="scientific">Pendulispora brunnea</name>
    <dbReference type="NCBI Taxonomy" id="2905690"/>
    <lineage>
        <taxon>Bacteria</taxon>
        <taxon>Pseudomonadati</taxon>
        <taxon>Myxococcota</taxon>
        <taxon>Myxococcia</taxon>
        <taxon>Myxococcales</taxon>
        <taxon>Sorangiineae</taxon>
        <taxon>Pendulisporaceae</taxon>
        <taxon>Pendulispora</taxon>
    </lineage>
</organism>
<evidence type="ECO:0000313" key="9">
    <source>
        <dbReference type="EMBL" id="WXA95495.1"/>
    </source>
</evidence>
<comment type="catalytic activity">
    <reaction evidence="1">
        <text>ATP + protein L-histidine = ADP + protein N-phospho-L-histidine.</text>
        <dbReference type="EC" id="2.7.13.3"/>
    </reaction>
</comment>
<protein>
    <recommendedName>
        <fullName evidence="2">histidine kinase</fullName>
        <ecNumber evidence="2">2.7.13.3</ecNumber>
    </recommendedName>
</protein>
<keyword evidence="4" id="KW-0547">Nucleotide-binding</keyword>
<dbReference type="InterPro" id="IPR005467">
    <property type="entry name" value="His_kinase_dom"/>
</dbReference>
<dbReference type="SUPFAM" id="SSF55874">
    <property type="entry name" value="ATPase domain of HSP90 chaperone/DNA topoisomerase II/histidine kinase"/>
    <property type="match status" value="1"/>
</dbReference>
<evidence type="ECO:0000256" key="3">
    <source>
        <dbReference type="ARBA" id="ARBA00022679"/>
    </source>
</evidence>
<evidence type="ECO:0000256" key="6">
    <source>
        <dbReference type="ARBA" id="ARBA00022840"/>
    </source>
</evidence>
<feature type="domain" description="Histidine kinase" evidence="8">
    <location>
        <begin position="486"/>
        <end position="697"/>
    </location>
</feature>
<accession>A0ABZ2KEI7</accession>
<dbReference type="GO" id="GO:0005524">
    <property type="term" value="F:ATP binding"/>
    <property type="evidence" value="ECO:0007669"/>
    <property type="project" value="UniProtKB-KW"/>
</dbReference>
<proteinExistence type="predicted"/>
<dbReference type="InterPro" id="IPR036890">
    <property type="entry name" value="HATPase_C_sf"/>
</dbReference>
<keyword evidence="7" id="KW-0902">Two-component regulatory system</keyword>
<evidence type="ECO:0000313" key="10">
    <source>
        <dbReference type="Proteomes" id="UP001379533"/>
    </source>
</evidence>
<dbReference type="Pfam" id="PF02518">
    <property type="entry name" value="HATPase_c"/>
    <property type="match status" value="1"/>
</dbReference>
<dbReference type="InterPro" id="IPR004358">
    <property type="entry name" value="Sig_transdc_His_kin-like_C"/>
</dbReference>
<dbReference type="InterPro" id="IPR003594">
    <property type="entry name" value="HATPase_dom"/>
</dbReference>
<evidence type="ECO:0000256" key="2">
    <source>
        <dbReference type="ARBA" id="ARBA00012438"/>
    </source>
</evidence>
<dbReference type="PROSITE" id="PS50109">
    <property type="entry name" value="HIS_KIN"/>
    <property type="match status" value="1"/>
</dbReference>
<reference evidence="9 10" key="1">
    <citation type="submission" date="2021-12" db="EMBL/GenBank/DDBJ databases">
        <title>Discovery of the Pendulisporaceae a myxobacterial family with distinct sporulation behavior and unique specialized metabolism.</title>
        <authorList>
            <person name="Garcia R."/>
            <person name="Popoff A."/>
            <person name="Bader C.D."/>
            <person name="Loehr J."/>
            <person name="Walesch S."/>
            <person name="Walt C."/>
            <person name="Boldt J."/>
            <person name="Bunk B."/>
            <person name="Haeckl F.J.F.P.J."/>
            <person name="Gunesch A.P."/>
            <person name="Birkelbach J."/>
            <person name="Nuebel U."/>
            <person name="Pietschmann T."/>
            <person name="Bach T."/>
            <person name="Mueller R."/>
        </authorList>
    </citation>
    <scope>NUCLEOTIDE SEQUENCE [LARGE SCALE GENOMIC DNA]</scope>
    <source>
        <strain evidence="9 10">MSr12523</strain>
    </source>
</reference>
<dbReference type="Gene3D" id="3.30.565.10">
    <property type="entry name" value="Histidine kinase-like ATPase, C-terminal domain"/>
    <property type="match status" value="1"/>
</dbReference>
<keyword evidence="10" id="KW-1185">Reference proteome</keyword>
<dbReference type="EMBL" id="CP089982">
    <property type="protein sequence ID" value="WXA95495.1"/>
    <property type="molecule type" value="Genomic_DNA"/>
</dbReference>
<dbReference type="SMART" id="SM00387">
    <property type="entry name" value="HATPase_c"/>
    <property type="match status" value="1"/>
</dbReference>
<dbReference type="PANTHER" id="PTHR42878:SF7">
    <property type="entry name" value="SENSOR HISTIDINE KINASE GLRK"/>
    <property type="match status" value="1"/>
</dbReference>
<evidence type="ECO:0000256" key="4">
    <source>
        <dbReference type="ARBA" id="ARBA00022741"/>
    </source>
</evidence>
<dbReference type="InterPro" id="IPR050351">
    <property type="entry name" value="BphY/WalK/GraS-like"/>
</dbReference>
<name>A0ABZ2KEI7_9BACT</name>
<keyword evidence="6 9" id="KW-0067">ATP-binding</keyword>
<dbReference type="EC" id="2.7.13.3" evidence="2"/>
<dbReference type="RefSeq" id="WP_394846100.1">
    <property type="nucleotide sequence ID" value="NZ_CP089982.1"/>
</dbReference>
<dbReference type="Proteomes" id="UP001379533">
    <property type="component" value="Chromosome"/>
</dbReference>